<reference evidence="3 4" key="1">
    <citation type="submission" date="2015-11" db="EMBL/GenBank/DDBJ databases">
        <title>Description and complete genome sequence of a novel strain predominating in hypersaline microbial mats and representing a new family of the Bacteriodetes phylum.</title>
        <authorList>
            <person name="Spring S."/>
            <person name="Bunk B."/>
            <person name="Sproer C."/>
            <person name="Klenk H.-P."/>
        </authorList>
    </citation>
    <scope>NUCLEOTIDE SEQUENCE [LARGE SCALE GENOMIC DNA]</scope>
    <source>
        <strain evidence="3 4">L21-Spi-D4</strain>
    </source>
</reference>
<dbReference type="RefSeq" id="WP_057954442.1">
    <property type="nucleotide sequence ID" value="NZ_CP013118.1"/>
</dbReference>
<dbReference type="Gene3D" id="2.40.50.100">
    <property type="match status" value="1"/>
</dbReference>
<dbReference type="CDD" id="cd06850">
    <property type="entry name" value="biotinyl_domain"/>
    <property type="match status" value="1"/>
</dbReference>
<protein>
    <submittedName>
        <fullName evidence="3">Glutaconyl-CoA decarboxylase subunit gamma</fullName>
        <ecNumber evidence="3">4.1.1.70</ecNumber>
    </submittedName>
</protein>
<dbReference type="InterPro" id="IPR000089">
    <property type="entry name" value="Biotin_lipoyl"/>
</dbReference>
<dbReference type="EMBL" id="CP013118">
    <property type="protein sequence ID" value="ALO17121.1"/>
    <property type="molecule type" value="Genomic_DNA"/>
</dbReference>
<proteinExistence type="predicted"/>
<feature type="domain" description="Lipoyl-binding" evidence="2">
    <location>
        <begin position="33"/>
        <end position="108"/>
    </location>
</feature>
<organism evidence="3 4">
    <name type="scientific">Salinivirga cyanobacteriivorans</name>
    <dbReference type="NCBI Taxonomy" id="1307839"/>
    <lineage>
        <taxon>Bacteria</taxon>
        <taxon>Pseudomonadati</taxon>
        <taxon>Bacteroidota</taxon>
        <taxon>Bacteroidia</taxon>
        <taxon>Bacteroidales</taxon>
        <taxon>Salinivirgaceae</taxon>
        <taxon>Salinivirga</taxon>
    </lineage>
</organism>
<name>A0A0S2I462_9BACT</name>
<dbReference type="STRING" id="1307839.L21SP5_03510"/>
<accession>A0A0S2I462</accession>
<keyword evidence="4" id="KW-1185">Reference proteome</keyword>
<dbReference type="KEGG" id="blq:L21SP5_03510"/>
<dbReference type="FunFam" id="2.40.50.100:FF:000003">
    <property type="entry name" value="Acetyl-CoA carboxylase biotin carboxyl carrier protein"/>
    <property type="match status" value="1"/>
</dbReference>
<evidence type="ECO:0000259" key="2">
    <source>
        <dbReference type="PROSITE" id="PS50968"/>
    </source>
</evidence>
<sequence>MEEKAKKPRFKSFTVDETVYKTYLTKKYHERRAYEPNNPKKLISFIPGTILKILVKEGQKVKKGDPLLILEAMKMENEILSERAFKVKKIHVKKGETVPKNTLMIEFE</sequence>
<evidence type="ECO:0000313" key="4">
    <source>
        <dbReference type="Proteomes" id="UP000064893"/>
    </source>
</evidence>
<dbReference type="GO" id="GO:0016829">
    <property type="term" value="F:lyase activity"/>
    <property type="evidence" value="ECO:0007669"/>
    <property type="project" value="UniProtKB-KW"/>
</dbReference>
<dbReference type="InterPro" id="IPR001882">
    <property type="entry name" value="Biotin_BS"/>
</dbReference>
<dbReference type="InterPro" id="IPR011053">
    <property type="entry name" value="Single_hybrid_motif"/>
</dbReference>
<dbReference type="InterPro" id="IPR050709">
    <property type="entry name" value="Biotin_Carboxyl_Carrier/Decarb"/>
</dbReference>
<dbReference type="SUPFAM" id="SSF51230">
    <property type="entry name" value="Single hybrid motif"/>
    <property type="match status" value="1"/>
</dbReference>
<evidence type="ECO:0000313" key="3">
    <source>
        <dbReference type="EMBL" id="ALO17121.1"/>
    </source>
</evidence>
<keyword evidence="3" id="KW-0456">Lyase</keyword>
<dbReference type="PANTHER" id="PTHR45266">
    <property type="entry name" value="OXALOACETATE DECARBOXYLASE ALPHA CHAIN"/>
    <property type="match status" value="1"/>
</dbReference>
<dbReference type="EC" id="4.1.1.70" evidence="3"/>
<gene>
    <name evidence="3" type="primary">gcdC_2</name>
    <name evidence="3" type="ORF">L21SP5_03510</name>
</gene>
<keyword evidence="1" id="KW-0092">Biotin</keyword>
<evidence type="ECO:0000256" key="1">
    <source>
        <dbReference type="ARBA" id="ARBA00023267"/>
    </source>
</evidence>
<dbReference type="OrthoDB" id="9812676at2"/>
<dbReference type="PROSITE" id="PS00188">
    <property type="entry name" value="BIOTIN"/>
    <property type="match status" value="1"/>
</dbReference>
<dbReference type="AlphaFoldDB" id="A0A0S2I462"/>
<dbReference type="Pfam" id="PF00364">
    <property type="entry name" value="Biotin_lipoyl"/>
    <property type="match status" value="1"/>
</dbReference>
<dbReference type="PROSITE" id="PS50968">
    <property type="entry name" value="BIOTINYL_LIPOYL"/>
    <property type="match status" value="1"/>
</dbReference>
<dbReference type="Proteomes" id="UP000064893">
    <property type="component" value="Chromosome"/>
</dbReference>
<dbReference type="PANTHER" id="PTHR45266:SF3">
    <property type="entry name" value="OXALOACETATE DECARBOXYLASE ALPHA CHAIN"/>
    <property type="match status" value="1"/>
</dbReference>